<sequence length="134" mass="15073">MYKIKPARGKGYISRESCITSAVINDVEDKVSLDTGAFLTCIGKDYLQIILPEWKNHLFPIEGVQLNSASNNMYPLGILDTNLLFPNPEGSVIMKKEIVLMENLTSQQLILGNNYLNIYGVDTNNHKDRYFTTG</sequence>
<reference evidence="1" key="1">
    <citation type="submission" date="2021-03" db="EMBL/GenBank/DDBJ databases">
        <title>Draft genome sequence of rust myrtle Austropuccinia psidii MF-1, a brazilian biotype.</title>
        <authorList>
            <person name="Quecine M.C."/>
            <person name="Pachon D.M.R."/>
            <person name="Bonatelli M.L."/>
            <person name="Correr F.H."/>
            <person name="Franceschini L.M."/>
            <person name="Leite T.F."/>
            <person name="Margarido G.R.A."/>
            <person name="Almeida C.A."/>
            <person name="Ferrarezi J.A."/>
            <person name="Labate C.A."/>
        </authorList>
    </citation>
    <scope>NUCLEOTIDE SEQUENCE</scope>
    <source>
        <strain evidence="1">MF-1</strain>
    </source>
</reference>
<name>A0A9Q3H6U1_9BASI</name>
<dbReference type="EMBL" id="AVOT02012073">
    <property type="protein sequence ID" value="MBW0493451.1"/>
    <property type="molecule type" value="Genomic_DNA"/>
</dbReference>
<keyword evidence="2" id="KW-1185">Reference proteome</keyword>
<evidence type="ECO:0000313" key="1">
    <source>
        <dbReference type="EMBL" id="MBW0493451.1"/>
    </source>
</evidence>
<dbReference type="Proteomes" id="UP000765509">
    <property type="component" value="Unassembled WGS sequence"/>
</dbReference>
<organism evidence="1 2">
    <name type="scientific">Austropuccinia psidii MF-1</name>
    <dbReference type="NCBI Taxonomy" id="1389203"/>
    <lineage>
        <taxon>Eukaryota</taxon>
        <taxon>Fungi</taxon>
        <taxon>Dikarya</taxon>
        <taxon>Basidiomycota</taxon>
        <taxon>Pucciniomycotina</taxon>
        <taxon>Pucciniomycetes</taxon>
        <taxon>Pucciniales</taxon>
        <taxon>Sphaerophragmiaceae</taxon>
        <taxon>Austropuccinia</taxon>
    </lineage>
</organism>
<evidence type="ECO:0000313" key="2">
    <source>
        <dbReference type="Proteomes" id="UP000765509"/>
    </source>
</evidence>
<accession>A0A9Q3H6U1</accession>
<comment type="caution">
    <text evidence="1">The sequence shown here is derived from an EMBL/GenBank/DDBJ whole genome shotgun (WGS) entry which is preliminary data.</text>
</comment>
<dbReference type="OrthoDB" id="2518428at2759"/>
<proteinExistence type="predicted"/>
<dbReference type="AlphaFoldDB" id="A0A9Q3H6U1"/>
<gene>
    <name evidence="1" type="ORF">O181_033166</name>
</gene>
<protein>
    <submittedName>
        <fullName evidence="1">Uncharacterized protein</fullName>
    </submittedName>
</protein>